<dbReference type="OrthoDB" id="9810005at2"/>
<feature type="binding site" evidence="4">
    <location>
        <position position="207"/>
    </location>
    <ligand>
        <name>a divalent metal cation</name>
        <dbReference type="ChEBI" id="CHEBI:60240"/>
        <label>1</label>
    </ligand>
</feature>
<dbReference type="InterPro" id="IPR018228">
    <property type="entry name" value="DNase_TatD-rel_CS"/>
</dbReference>
<feature type="binding site" evidence="4">
    <location>
        <position position="95"/>
    </location>
    <ligand>
        <name>a divalent metal cation</name>
        <dbReference type="ChEBI" id="CHEBI:60240"/>
        <label>1</label>
    </ligand>
</feature>
<dbReference type="GO" id="GO:0005829">
    <property type="term" value="C:cytosol"/>
    <property type="evidence" value="ECO:0007669"/>
    <property type="project" value="TreeGrafter"/>
</dbReference>
<keyword evidence="2 4" id="KW-0479">Metal-binding</keyword>
<feature type="binding site" evidence="4">
    <location>
        <position position="131"/>
    </location>
    <ligand>
        <name>a divalent metal cation</name>
        <dbReference type="ChEBI" id="CHEBI:60240"/>
        <label>2</label>
    </ligand>
</feature>
<dbReference type="EMBL" id="QYYH01000063">
    <property type="protein sequence ID" value="RJY14610.1"/>
    <property type="molecule type" value="Genomic_DNA"/>
</dbReference>
<dbReference type="GO" id="GO:0004536">
    <property type="term" value="F:DNA nuclease activity"/>
    <property type="evidence" value="ECO:0007669"/>
    <property type="project" value="InterPro"/>
</dbReference>
<dbReference type="FunFam" id="3.20.20.140:FF:000005">
    <property type="entry name" value="TatD family hydrolase"/>
    <property type="match status" value="1"/>
</dbReference>
<dbReference type="PROSITE" id="PS01091">
    <property type="entry name" value="TATD_3"/>
    <property type="match status" value="1"/>
</dbReference>
<keyword evidence="5" id="KW-0269">Exonuclease</keyword>
<dbReference type="InterPro" id="IPR001130">
    <property type="entry name" value="TatD-like"/>
</dbReference>
<comment type="caution">
    <text evidence="5">The sequence shown here is derived from an EMBL/GenBank/DDBJ whole genome shotgun (WGS) entry which is preliminary data.</text>
</comment>
<dbReference type="CDD" id="cd01310">
    <property type="entry name" value="TatD_DNAse"/>
    <property type="match status" value="1"/>
</dbReference>
<dbReference type="Gene3D" id="3.20.20.140">
    <property type="entry name" value="Metal-dependent hydrolases"/>
    <property type="match status" value="1"/>
</dbReference>
<proteinExistence type="inferred from homology"/>
<evidence type="ECO:0000256" key="3">
    <source>
        <dbReference type="ARBA" id="ARBA00022801"/>
    </source>
</evidence>
<keyword evidence="3" id="KW-0378">Hydrolase</keyword>
<dbReference type="PANTHER" id="PTHR46124:SF2">
    <property type="entry name" value="D-AMINOACYL-TRNA DEACYLASE"/>
    <property type="match status" value="1"/>
</dbReference>
<dbReference type="NCBIfam" id="TIGR00010">
    <property type="entry name" value="YchF/TatD family DNA exonuclease"/>
    <property type="match status" value="1"/>
</dbReference>
<dbReference type="Proteomes" id="UP000273022">
    <property type="component" value="Unassembled WGS sequence"/>
</dbReference>
<evidence type="ECO:0000256" key="4">
    <source>
        <dbReference type="PIRSR" id="PIRSR005902-1"/>
    </source>
</evidence>
<accession>A0A3A6TQC5</accession>
<evidence type="ECO:0000256" key="2">
    <source>
        <dbReference type="ARBA" id="ARBA00022723"/>
    </source>
</evidence>
<dbReference type="AlphaFoldDB" id="A0A3A6TQC5"/>
<feature type="binding site" evidence="4">
    <location>
        <position position="156"/>
    </location>
    <ligand>
        <name>a divalent metal cation</name>
        <dbReference type="ChEBI" id="CHEBI:60240"/>
        <label>2</label>
    </ligand>
</feature>
<dbReference type="GO" id="GO:0046872">
    <property type="term" value="F:metal ion binding"/>
    <property type="evidence" value="ECO:0007669"/>
    <property type="project" value="UniProtKB-KW"/>
</dbReference>
<name>A0A3A6TQC5_9GAMM</name>
<protein>
    <submittedName>
        <fullName evidence="5">YchF/TatD family DNA exonuclease</fullName>
    </submittedName>
</protein>
<organism evidence="5 6">
    <name type="scientific">Parashewanella spongiae</name>
    <dbReference type="NCBI Taxonomy" id="342950"/>
    <lineage>
        <taxon>Bacteria</taxon>
        <taxon>Pseudomonadati</taxon>
        <taxon>Pseudomonadota</taxon>
        <taxon>Gammaproteobacteria</taxon>
        <taxon>Alteromonadales</taxon>
        <taxon>Shewanellaceae</taxon>
        <taxon>Parashewanella</taxon>
    </lineage>
</organism>
<dbReference type="InterPro" id="IPR015991">
    <property type="entry name" value="TatD/YcfH-like"/>
</dbReference>
<evidence type="ECO:0000313" key="5">
    <source>
        <dbReference type="EMBL" id="RJY14610.1"/>
    </source>
</evidence>
<keyword evidence="6" id="KW-1185">Reference proteome</keyword>
<dbReference type="Pfam" id="PF01026">
    <property type="entry name" value="TatD_DNase"/>
    <property type="match status" value="1"/>
</dbReference>
<gene>
    <name evidence="5" type="ORF">D5R81_11085</name>
</gene>
<comment type="similarity">
    <text evidence="1">Belongs to the metallo-dependent hydrolases superfamily. TatD-type hydrolase family.</text>
</comment>
<dbReference type="RefSeq" id="WP_121853706.1">
    <property type="nucleotide sequence ID" value="NZ_CP037952.1"/>
</dbReference>
<evidence type="ECO:0000256" key="1">
    <source>
        <dbReference type="ARBA" id="ARBA00009275"/>
    </source>
</evidence>
<dbReference type="SUPFAM" id="SSF51556">
    <property type="entry name" value="Metallo-dependent hydrolases"/>
    <property type="match status" value="1"/>
</dbReference>
<dbReference type="PIRSF" id="PIRSF005902">
    <property type="entry name" value="DNase_TatD"/>
    <property type="match status" value="1"/>
</dbReference>
<sequence>MSQYIDIAVNLVGSPLENQLEQVITEAQAENVCPLIVIGSHIEESQRAIVYCQQRPQHLFTTVGVHPHHASEWTSNSSELLAELASHNNVVAIGECGLDFNRNFSPKAAQLEAFEAQLQLAANLNMPIYMHCRDAHNDFITLVKKYRARLKRAVLHCFTGSYEEMQQCIELDLHLGITGWVCDERRGTELAEVVKHIPSNRIMLETDSPYLLPRNLKPKPKSRTNYPKYLPVIATKIAKLRQEPLEDFSQQCFENTQAFFNLEHHL</sequence>
<dbReference type="GO" id="GO:0004527">
    <property type="term" value="F:exonuclease activity"/>
    <property type="evidence" value="ECO:0007669"/>
    <property type="project" value="UniProtKB-KW"/>
</dbReference>
<evidence type="ECO:0000313" key="6">
    <source>
        <dbReference type="Proteomes" id="UP000273022"/>
    </source>
</evidence>
<dbReference type="InterPro" id="IPR032466">
    <property type="entry name" value="Metal_Hydrolase"/>
</dbReference>
<reference evidence="5 6" key="1">
    <citation type="submission" date="2018-09" db="EMBL/GenBank/DDBJ databases">
        <title>Phylogeny of the Shewanellaceae, and recommendation for two new genera, Pseudoshewanella and Parashewanella.</title>
        <authorList>
            <person name="Wang G."/>
        </authorList>
    </citation>
    <scope>NUCLEOTIDE SEQUENCE [LARGE SCALE GENOMIC DNA]</scope>
    <source>
        <strain evidence="5 6">KCTC 22492</strain>
    </source>
</reference>
<dbReference type="PANTHER" id="PTHR46124">
    <property type="entry name" value="D-AMINOACYL-TRNA DEACYLASE"/>
    <property type="match status" value="1"/>
</dbReference>
<keyword evidence="5" id="KW-0540">Nuclease</keyword>